<accession>A0ABT9H3R1</accession>
<keyword evidence="3" id="KW-0645">Protease</keyword>
<sequence length="216" mass="23641">MAVLILVQSLLVIRKKAIAGVLYFLAAMAATYGFINSPTLSGYLFTVAKGSSSYPVIKHDDFLLSRTRPIALSPGTVVLITIPDYDDPYAKRIHGIPGDTIKICDTAVYVNGFRYSFHNSWQGKAFARARCPSRHSEFVLGADEYFVLGDAPGHSIDSRHFGTIRKQQIIAQAMYKGGPETGLQSIPLTATFSRPPQLGAKMTEAVTAKPIWLPLH</sequence>
<dbReference type="GO" id="GO:0009003">
    <property type="term" value="F:signal peptidase activity"/>
    <property type="evidence" value="ECO:0007669"/>
    <property type="project" value="UniProtKB-EC"/>
</dbReference>
<dbReference type="EMBL" id="JAUZVZ010000041">
    <property type="protein sequence ID" value="MDP4537922.1"/>
    <property type="molecule type" value="Genomic_DNA"/>
</dbReference>
<organism evidence="5 6">
    <name type="scientific">Alkalimonas collagenimarina</name>
    <dbReference type="NCBI Taxonomy" id="400390"/>
    <lineage>
        <taxon>Bacteria</taxon>
        <taxon>Pseudomonadati</taxon>
        <taxon>Pseudomonadota</taxon>
        <taxon>Gammaproteobacteria</taxon>
        <taxon>Alkalimonas</taxon>
    </lineage>
</organism>
<keyword evidence="3 5" id="KW-0378">Hydrolase</keyword>
<name>A0ABT9H3R1_9GAMM</name>
<dbReference type="CDD" id="cd06530">
    <property type="entry name" value="S26_SPase_I"/>
    <property type="match status" value="1"/>
</dbReference>
<protein>
    <recommendedName>
        <fullName evidence="2 3">Signal peptidase I</fullName>
        <ecNumber evidence="3">3.4.21.89</ecNumber>
    </recommendedName>
</protein>
<dbReference type="Proteomes" id="UP001231616">
    <property type="component" value="Unassembled WGS sequence"/>
</dbReference>
<evidence type="ECO:0000313" key="6">
    <source>
        <dbReference type="Proteomes" id="UP001231616"/>
    </source>
</evidence>
<comment type="subcellular location">
    <subcellularLocation>
        <location evidence="3">Membrane</location>
        <topology evidence="3">Multi-pass membrane protein</topology>
    </subcellularLocation>
</comment>
<proteinExistence type="inferred from homology"/>
<dbReference type="InterPro" id="IPR000223">
    <property type="entry name" value="Pept_S26A_signal_pept_1"/>
</dbReference>
<dbReference type="Pfam" id="PF10502">
    <property type="entry name" value="Peptidase_S26"/>
    <property type="match status" value="1"/>
</dbReference>
<gene>
    <name evidence="5" type="primary">lepB</name>
    <name evidence="5" type="ORF">Q3O60_17200</name>
</gene>
<comment type="caution">
    <text evidence="5">The sequence shown here is derived from an EMBL/GenBank/DDBJ whole genome shotgun (WGS) entry which is preliminary data.</text>
</comment>
<dbReference type="Gene3D" id="2.10.109.10">
    <property type="entry name" value="Umud Fragment, subunit A"/>
    <property type="match status" value="1"/>
</dbReference>
<dbReference type="PANTHER" id="PTHR43390">
    <property type="entry name" value="SIGNAL PEPTIDASE I"/>
    <property type="match status" value="1"/>
</dbReference>
<evidence type="ECO:0000256" key="2">
    <source>
        <dbReference type="ARBA" id="ARBA00019232"/>
    </source>
</evidence>
<dbReference type="RefSeq" id="WP_305895163.1">
    <property type="nucleotide sequence ID" value="NZ_JAUZVZ010000041.1"/>
</dbReference>
<evidence type="ECO:0000313" key="5">
    <source>
        <dbReference type="EMBL" id="MDP4537922.1"/>
    </source>
</evidence>
<evidence type="ECO:0000259" key="4">
    <source>
        <dbReference type="Pfam" id="PF10502"/>
    </source>
</evidence>
<dbReference type="InterPro" id="IPR019533">
    <property type="entry name" value="Peptidase_S26"/>
</dbReference>
<dbReference type="PRINTS" id="PR00727">
    <property type="entry name" value="LEADERPTASE"/>
</dbReference>
<comment type="similarity">
    <text evidence="1 3">Belongs to the peptidase S26 family.</text>
</comment>
<feature type="domain" description="Peptidase S26" evidence="4">
    <location>
        <begin position="47"/>
        <end position="174"/>
    </location>
</feature>
<dbReference type="InterPro" id="IPR036286">
    <property type="entry name" value="LexA/Signal_pep-like_sf"/>
</dbReference>
<dbReference type="NCBIfam" id="TIGR02227">
    <property type="entry name" value="sigpep_I_bact"/>
    <property type="match status" value="1"/>
</dbReference>
<keyword evidence="6" id="KW-1185">Reference proteome</keyword>
<dbReference type="EC" id="3.4.21.89" evidence="3"/>
<dbReference type="SUPFAM" id="SSF51306">
    <property type="entry name" value="LexA/Signal peptidase"/>
    <property type="match status" value="1"/>
</dbReference>
<reference evidence="5 6" key="1">
    <citation type="submission" date="2023-08" db="EMBL/GenBank/DDBJ databases">
        <authorList>
            <person name="Joshi A."/>
            <person name="Thite S."/>
        </authorList>
    </citation>
    <scope>NUCLEOTIDE SEQUENCE [LARGE SCALE GENOMIC DNA]</scope>
    <source>
        <strain evidence="5 6">AC40</strain>
    </source>
</reference>
<comment type="catalytic activity">
    <reaction evidence="3">
        <text>Cleavage of hydrophobic, N-terminal signal or leader sequences from secreted and periplasmic proteins.</text>
        <dbReference type="EC" id="3.4.21.89"/>
    </reaction>
</comment>
<evidence type="ECO:0000256" key="3">
    <source>
        <dbReference type="RuleBase" id="RU362042"/>
    </source>
</evidence>
<dbReference type="PANTHER" id="PTHR43390:SF1">
    <property type="entry name" value="CHLOROPLAST PROCESSING PEPTIDASE"/>
    <property type="match status" value="1"/>
</dbReference>
<evidence type="ECO:0000256" key="1">
    <source>
        <dbReference type="ARBA" id="ARBA00009370"/>
    </source>
</evidence>